<accession>A0A1I1VF27</accession>
<protein>
    <submittedName>
        <fullName evidence="2">Uncharacterized protein</fullName>
    </submittedName>
</protein>
<keyword evidence="3" id="KW-1185">Reference proteome</keyword>
<dbReference type="AlphaFoldDB" id="A0A1I1VF27"/>
<feature type="compositionally biased region" description="Polar residues" evidence="1">
    <location>
        <begin position="1"/>
        <end position="12"/>
    </location>
</feature>
<dbReference type="Proteomes" id="UP000199517">
    <property type="component" value="Unassembled WGS sequence"/>
</dbReference>
<gene>
    <name evidence="2" type="ORF">SAMN04489710_106264</name>
</gene>
<feature type="region of interest" description="Disordered" evidence="1">
    <location>
        <begin position="171"/>
        <end position="232"/>
    </location>
</feature>
<evidence type="ECO:0000256" key="1">
    <source>
        <dbReference type="SAM" id="MobiDB-lite"/>
    </source>
</evidence>
<reference evidence="3" key="1">
    <citation type="submission" date="2016-10" db="EMBL/GenBank/DDBJ databases">
        <authorList>
            <person name="Varghese N."/>
            <person name="Submissions S."/>
        </authorList>
    </citation>
    <scope>NUCLEOTIDE SEQUENCE [LARGE SCALE GENOMIC DNA]</scope>
    <source>
        <strain evidence="3">DSM 7481</strain>
    </source>
</reference>
<feature type="region of interest" description="Disordered" evidence="1">
    <location>
        <begin position="1"/>
        <end position="112"/>
    </location>
</feature>
<organism evidence="2 3">
    <name type="scientific">Paracidovorax konjaci</name>
    <dbReference type="NCBI Taxonomy" id="32040"/>
    <lineage>
        <taxon>Bacteria</taxon>
        <taxon>Pseudomonadati</taxon>
        <taxon>Pseudomonadota</taxon>
        <taxon>Betaproteobacteria</taxon>
        <taxon>Burkholderiales</taxon>
        <taxon>Comamonadaceae</taxon>
        <taxon>Paracidovorax</taxon>
    </lineage>
</organism>
<evidence type="ECO:0000313" key="3">
    <source>
        <dbReference type="Proteomes" id="UP000199517"/>
    </source>
</evidence>
<feature type="compositionally biased region" description="Polar residues" evidence="1">
    <location>
        <begin position="172"/>
        <end position="183"/>
    </location>
</feature>
<evidence type="ECO:0000313" key="2">
    <source>
        <dbReference type="EMBL" id="SFD81546.1"/>
    </source>
</evidence>
<name>A0A1I1VF27_9BURK</name>
<dbReference type="EMBL" id="FOMQ01000006">
    <property type="protein sequence ID" value="SFD81546.1"/>
    <property type="molecule type" value="Genomic_DNA"/>
</dbReference>
<sequence length="232" mass="24498">MAARSVGSSASSMRPCEARQTSRPPSRAMFSATRMATAGSSQSQPVAITPRMPTTTPAEVHTSVSRCRASPSSAAERYTRAERSMSQASRPLSAELATDSASPQPSCEMGAGANRRCTDAQRIASAAPSTRMPSKPDEKYSALWWPNGWPPSAGRCATVTIISAKTAPARFTNDSSASDSSPTEPVRYQADPLRKMVTTATATEIHSSVRGGSGVMRSPPRPSGGQGRHGRW</sequence>
<proteinExistence type="predicted"/>
<feature type="compositionally biased region" description="Polar residues" evidence="1">
    <location>
        <begin position="38"/>
        <end position="73"/>
    </location>
</feature>